<organism evidence="1 2">
    <name type="scientific">Rufibacter immobilis</name>
    <dbReference type="NCBI Taxonomy" id="1348778"/>
    <lineage>
        <taxon>Bacteria</taxon>
        <taxon>Pseudomonadati</taxon>
        <taxon>Bacteroidota</taxon>
        <taxon>Cytophagia</taxon>
        <taxon>Cytophagales</taxon>
        <taxon>Hymenobacteraceae</taxon>
        <taxon>Rufibacter</taxon>
    </lineage>
</organism>
<dbReference type="RefSeq" id="WP_123131863.1">
    <property type="nucleotide sequence ID" value="NZ_RJJE01000002.1"/>
</dbReference>
<evidence type="ECO:0000313" key="2">
    <source>
        <dbReference type="Proteomes" id="UP000271010"/>
    </source>
</evidence>
<sequence>MEIVKNEHFKAGIYNVSKLRSLHPHDQDWLIDEILPILIHSSMAKVAILESTLGASQLNFNHLVYTLHASFPFELQYFEDVDSALEWVSKPLDKNSDAAFSFESKDLPFI</sequence>
<evidence type="ECO:0008006" key="3">
    <source>
        <dbReference type="Google" id="ProtNLM"/>
    </source>
</evidence>
<keyword evidence="2" id="KW-1185">Reference proteome</keyword>
<dbReference type="OrthoDB" id="894273at2"/>
<reference evidence="1 2" key="1">
    <citation type="submission" date="2018-11" db="EMBL/GenBank/DDBJ databases">
        <title>Rufibacter latericius sp. nov., isolated from water in Baiyang Lake.</title>
        <authorList>
            <person name="Yang Y."/>
        </authorList>
    </citation>
    <scope>NUCLEOTIDE SEQUENCE [LARGE SCALE GENOMIC DNA]</scope>
    <source>
        <strain evidence="1 2">MCC P1</strain>
    </source>
</reference>
<dbReference type="Proteomes" id="UP000271010">
    <property type="component" value="Unassembled WGS sequence"/>
</dbReference>
<dbReference type="AlphaFoldDB" id="A0A3M9N5U8"/>
<gene>
    <name evidence="1" type="ORF">EFA69_04390</name>
</gene>
<accession>A0A3M9N5U8</accession>
<name>A0A3M9N5U8_9BACT</name>
<dbReference type="EMBL" id="RJJE01000002">
    <property type="protein sequence ID" value="RNI32563.1"/>
    <property type="molecule type" value="Genomic_DNA"/>
</dbReference>
<proteinExistence type="predicted"/>
<comment type="caution">
    <text evidence="1">The sequence shown here is derived from an EMBL/GenBank/DDBJ whole genome shotgun (WGS) entry which is preliminary data.</text>
</comment>
<evidence type="ECO:0000313" key="1">
    <source>
        <dbReference type="EMBL" id="RNI32563.1"/>
    </source>
</evidence>
<protein>
    <recommendedName>
        <fullName evidence="3">STAS/SEC14 domain-containing protein</fullName>
    </recommendedName>
</protein>